<reference evidence="3" key="1">
    <citation type="submission" date="2024-06" db="EMBL/GenBank/DDBJ databases">
        <title>Sequencing and assembly of the genome of Dyadobacter sp. strain 676, a symbiont of Cyamopsis tetragonoloba.</title>
        <authorList>
            <person name="Guro P."/>
            <person name="Sazanova A."/>
            <person name="Kuznetsova I."/>
            <person name="Belimov A."/>
            <person name="Safronova V."/>
        </authorList>
    </citation>
    <scope>NUCLEOTIDE SEQUENCE</scope>
    <source>
        <strain evidence="3">676</strain>
    </source>
</reference>
<feature type="domain" description="Tail specific protease" evidence="2">
    <location>
        <begin position="85"/>
        <end position="308"/>
    </location>
</feature>
<organism evidence="3">
    <name type="scientific">Dyadobacter sp. 676</name>
    <dbReference type="NCBI Taxonomy" id="3088362"/>
    <lineage>
        <taxon>Bacteria</taxon>
        <taxon>Pseudomonadati</taxon>
        <taxon>Bacteroidota</taxon>
        <taxon>Cytophagia</taxon>
        <taxon>Cytophagales</taxon>
        <taxon>Spirosomataceae</taxon>
        <taxon>Dyadobacter</taxon>
    </lineage>
</organism>
<feature type="signal peptide" evidence="1">
    <location>
        <begin position="1"/>
        <end position="19"/>
    </location>
</feature>
<dbReference type="Pfam" id="PF03572">
    <property type="entry name" value="Peptidase_S41"/>
    <property type="match status" value="1"/>
</dbReference>
<dbReference type="GO" id="GO:0008236">
    <property type="term" value="F:serine-type peptidase activity"/>
    <property type="evidence" value="ECO:0007669"/>
    <property type="project" value="InterPro"/>
</dbReference>
<evidence type="ECO:0000313" key="3">
    <source>
        <dbReference type="EMBL" id="XCH24544.1"/>
    </source>
</evidence>
<dbReference type="Pfam" id="PF11918">
    <property type="entry name" value="Peptidase_S41_N"/>
    <property type="match status" value="1"/>
</dbReference>
<dbReference type="GO" id="GO:0006508">
    <property type="term" value="P:proteolysis"/>
    <property type="evidence" value="ECO:0007669"/>
    <property type="project" value="InterPro"/>
</dbReference>
<accession>A0AAU8FKQ4</accession>
<name>A0AAU8FKQ4_9BACT</name>
<dbReference type="SMART" id="SM00245">
    <property type="entry name" value="TSPc"/>
    <property type="match status" value="1"/>
</dbReference>
<dbReference type="SUPFAM" id="SSF52096">
    <property type="entry name" value="ClpP/crotonase"/>
    <property type="match status" value="1"/>
</dbReference>
<dbReference type="Gene3D" id="3.30.750.44">
    <property type="match status" value="1"/>
</dbReference>
<dbReference type="AlphaFoldDB" id="A0AAU8FKQ4"/>
<dbReference type="RefSeq" id="WP_353719859.1">
    <property type="nucleotide sequence ID" value="NZ_CP159289.1"/>
</dbReference>
<dbReference type="EMBL" id="CP159289">
    <property type="protein sequence ID" value="XCH24544.1"/>
    <property type="molecule type" value="Genomic_DNA"/>
</dbReference>
<dbReference type="PANTHER" id="PTHR11261">
    <property type="entry name" value="INTERPHOTORECEPTOR RETINOID-BINDING PROTEIN"/>
    <property type="match status" value="1"/>
</dbReference>
<evidence type="ECO:0000259" key="2">
    <source>
        <dbReference type="SMART" id="SM00245"/>
    </source>
</evidence>
<proteinExistence type="predicted"/>
<gene>
    <name evidence="3" type="ORF">ABV298_30325</name>
</gene>
<dbReference type="PANTHER" id="PTHR11261:SF3">
    <property type="entry name" value="RETINOL-BINDING PROTEIN 3"/>
    <property type="match status" value="1"/>
</dbReference>
<protein>
    <submittedName>
        <fullName evidence="3">S41 family peptidase</fullName>
    </submittedName>
</protein>
<feature type="chain" id="PRO_5043862930" evidence="1">
    <location>
        <begin position="20"/>
        <end position="324"/>
    </location>
</feature>
<dbReference type="CDD" id="cd07563">
    <property type="entry name" value="Peptidase_S41_IRBP"/>
    <property type="match status" value="1"/>
</dbReference>
<sequence>MKSILFMLIWAVLAPVAYAQMNTQQPEGGPGKMTASDIDAVVSAVAQLIETHYVDKAAGGRISSDFRKLSASGKYARLNDKAALSEELSKDLRKISNDGHLYVQGKKAVADNQNWEQIEKKAEKKYNYGFTRVEILDDDIAYIRITEFMHPKRSMQTAVAAMKLVENSDNLIVDLRGNGGGYPGIMEYILNHYFEGEPIELSTTKSSNGGSQVTFTSDLIYGKLRTGTPLYVLIDQKTASAAEYFAYTLQAFKKAVIVGRASAGGANRNEYFDLPAGLRMSISVASPVNPVTQTNWEGKGVIPDVVSDDPERKAVELIRAARKK</sequence>
<dbReference type="InterPro" id="IPR029045">
    <property type="entry name" value="ClpP/crotonase-like_dom_sf"/>
</dbReference>
<dbReference type="Gene3D" id="3.90.226.10">
    <property type="entry name" value="2-enoyl-CoA Hydratase, Chain A, domain 1"/>
    <property type="match status" value="1"/>
</dbReference>
<evidence type="ECO:0000256" key="1">
    <source>
        <dbReference type="SAM" id="SignalP"/>
    </source>
</evidence>
<dbReference type="InterPro" id="IPR005151">
    <property type="entry name" value="Tail-specific_protease"/>
</dbReference>
<keyword evidence="1" id="KW-0732">Signal</keyword>